<sequence>MLERRKWTQNGRPHEPSYDRIAWVGKVSDHIVGVKNDRSRRRQQHDRNETTGNDSRTDEPMAWKRSMCVCVGPKIGGSEGDDCACPNDREEDQIRDAVREAKRVKVLLSVDVLPWLQLLFGEQDPLFDGIATALPMSSTAVPRLDAGIFQANA</sequence>
<dbReference type="Proteomes" id="UP000324022">
    <property type="component" value="Unassembled WGS sequence"/>
</dbReference>
<accession>A0A5C3EKC3</accession>
<keyword evidence="3" id="KW-1185">Reference proteome</keyword>
<evidence type="ECO:0000313" key="2">
    <source>
        <dbReference type="EMBL" id="SPO30515.1"/>
    </source>
</evidence>
<name>A0A5C3EKC3_9BASI</name>
<evidence type="ECO:0000256" key="1">
    <source>
        <dbReference type="SAM" id="MobiDB-lite"/>
    </source>
</evidence>
<gene>
    <name evidence="2" type="ORF">UTRI_06445</name>
</gene>
<dbReference type="AlphaFoldDB" id="A0A5C3EKC3"/>
<feature type="region of interest" description="Disordered" evidence="1">
    <location>
        <begin position="34"/>
        <end position="59"/>
    </location>
</feature>
<proteinExistence type="predicted"/>
<feature type="compositionally biased region" description="Basic and acidic residues" evidence="1">
    <location>
        <begin position="45"/>
        <end position="59"/>
    </location>
</feature>
<dbReference type="EMBL" id="OOIN01000033">
    <property type="protein sequence ID" value="SPO30515.1"/>
    <property type="molecule type" value="Genomic_DNA"/>
</dbReference>
<evidence type="ECO:0000313" key="3">
    <source>
        <dbReference type="Proteomes" id="UP000324022"/>
    </source>
</evidence>
<protein>
    <submittedName>
        <fullName evidence="2">Uncharacterized protein</fullName>
    </submittedName>
</protein>
<reference evidence="2 3" key="1">
    <citation type="submission" date="2018-03" db="EMBL/GenBank/DDBJ databases">
        <authorList>
            <person name="Guldener U."/>
        </authorList>
    </citation>
    <scope>NUCLEOTIDE SEQUENCE [LARGE SCALE GENOMIC DNA]</scope>
    <source>
        <strain evidence="2 3">NBRC100155</strain>
    </source>
</reference>
<organism evidence="2 3">
    <name type="scientific">Ustilago trichophora</name>
    <dbReference type="NCBI Taxonomy" id="86804"/>
    <lineage>
        <taxon>Eukaryota</taxon>
        <taxon>Fungi</taxon>
        <taxon>Dikarya</taxon>
        <taxon>Basidiomycota</taxon>
        <taxon>Ustilaginomycotina</taxon>
        <taxon>Ustilaginomycetes</taxon>
        <taxon>Ustilaginales</taxon>
        <taxon>Ustilaginaceae</taxon>
        <taxon>Ustilago</taxon>
    </lineage>
</organism>